<feature type="domain" description="Cyclophilin-like" evidence="1">
    <location>
        <begin position="6"/>
        <end position="112"/>
    </location>
</feature>
<reference evidence="3" key="1">
    <citation type="journal article" date="2019" name="Int. J. Syst. Evol. Microbiol.">
        <title>The Global Catalogue of Microorganisms (GCM) 10K type strain sequencing project: providing services to taxonomists for standard genome sequencing and annotation.</title>
        <authorList>
            <consortium name="The Broad Institute Genomics Platform"/>
            <consortium name="The Broad Institute Genome Sequencing Center for Infectious Disease"/>
            <person name="Wu L."/>
            <person name="Ma J."/>
        </authorList>
    </citation>
    <scope>NUCLEOTIDE SEQUENCE [LARGE SCALE GENOMIC DNA]</scope>
    <source>
        <strain evidence="3">KCTC 52449</strain>
    </source>
</reference>
<evidence type="ECO:0000313" key="3">
    <source>
        <dbReference type="Proteomes" id="UP001595477"/>
    </source>
</evidence>
<organism evidence="2 3">
    <name type="scientific">Alteromonas oceani</name>
    <dbReference type="NCBI Taxonomy" id="2071609"/>
    <lineage>
        <taxon>Bacteria</taxon>
        <taxon>Pseudomonadati</taxon>
        <taxon>Pseudomonadota</taxon>
        <taxon>Gammaproteobacteria</taxon>
        <taxon>Alteromonadales</taxon>
        <taxon>Alteromonadaceae</taxon>
        <taxon>Alteromonas/Salinimonas group</taxon>
        <taxon>Alteromonas</taxon>
    </lineage>
</organism>
<gene>
    <name evidence="2" type="ORF">ACFOEW_02080</name>
</gene>
<dbReference type="SUPFAM" id="SSF50891">
    <property type="entry name" value="Cyclophilin-like"/>
    <property type="match status" value="1"/>
</dbReference>
<protein>
    <submittedName>
        <fullName evidence="2">Cyclophilin-like fold protein</fullName>
    </submittedName>
</protein>
<dbReference type="Proteomes" id="UP001595477">
    <property type="component" value="Unassembled WGS sequence"/>
</dbReference>
<evidence type="ECO:0000313" key="2">
    <source>
        <dbReference type="EMBL" id="MFC3200605.1"/>
    </source>
</evidence>
<proteinExistence type="predicted"/>
<name>A0ABV7JUB1_9ALTE</name>
<dbReference type="RefSeq" id="WP_123326169.1">
    <property type="nucleotide sequence ID" value="NZ_JBHRSX010000006.1"/>
</dbReference>
<accession>A0ABV7JUB1</accession>
<keyword evidence="3" id="KW-1185">Reference proteome</keyword>
<dbReference type="EMBL" id="JBHRSX010000006">
    <property type="protein sequence ID" value="MFC3200605.1"/>
    <property type="molecule type" value="Genomic_DNA"/>
</dbReference>
<dbReference type="InterPro" id="IPR041183">
    <property type="entry name" value="Cyclophilin-like"/>
</dbReference>
<dbReference type="Pfam" id="PF18050">
    <property type="entry name" value="Cyclophil_like2"/>
    <property type="match status" value="1"/>
</dbReference>
<dbReference type="Gene3D" id="2.40.100.20">
    <property type="match status" value="1"/>
</dbReference>
<sequence>MQITFTTGNKTCSAELNDSVAAEDFAARLPLTLTLKDYAGIEKIAYLDKPLDTRDAPAGHKASAGDITYYAPWGNLALFKKSFGYADGLVNLGRFTGDYAVLFQSSQTEVVITLV</sequence>
<comment type="caution">
    <text evidence="2">The sequence shown here is derived from an EMBL/GenBank/DDBJ whole genome shotgun (WGS) entry which is preliminary data.</text>
</comment>
<dbReference type="InterPro" id="IPR029000">
    <property type="entry name" value="Cyclophilin-like_dom_sf"/>
</dbReference>
<evidence type="ECO:0000259" key="1">
    <source>
        <dbReference type="Pfam" id="PF18050"/>
    </source>
</evidence>